<evidence type="ECO:0000313" key="2">
    <source>
        <dbReference type="EMBL" id="VVC44761.1"/>
    </source>
</evidence>
<dbReference type="GO" id="GO:0042575">
    <property type="term" value="C:DNA polymerase complex"/>
    <property type="evidence" value="ECO:0007669"/>
    <property type="project" value="UniProtKB-ARBA"/>
</dbReference>
<dbReference type="InterPro" id="IPR012337">
    <property type="entry name" value="RNaseH-like_sf"/>
</dbReference>
<dbReference type="PANTHER" id="PTHR31511:SF12">
    <property type="entry name" value="RHO TERMINATION FACTOR N-TERMINAL DOMAIN-CONTAINING PROTEIN"/>
    <property type="match status" value="1"/>
</dbReference>
<keyword evidence="1" id="KW-1133">Transmembrane helix</keyword>
<dbReference type="SUPFAM" id="SSF54060">
    <property type="entry name" value="His-Me finger endonucleases"/>
    <property type="match status" value="1"/>
</dbReference>
<dbReference type="InterPro" id="IPR043502">
    <property type="entry name" value="DNA/RNA_pol_sf"/>
</dbReference>
<evidence type="ECO:0000313" key="3">
    <source>
        <dbReference type="Proteomes" id="UP000325440"/>
    </source>
</evidence>
<keyword evidence="3" id="KW-1185">Reference proteome</keyword>
<dbReference type="Proteomes" id="UP000325440">
    <property type="component" value="Unassembled WGS sequence"/>
</dbReference>
<sequence>MNTFECIFAGRGKVFNVKHNHDIHVKIVHHDGRVTLPTIVPQAGPSNIIPQADLSNAGPSNKDVWGSDFEDDDELLAALDMDFEMDKDKISFIMPHHVARELVLNCIDLLEKLVQENPIKVNLKLKASYYKPHVDNSAENRAFKTSARQIFFDSEIEDIVEEKCMKLMSEQEIYQGRGSGFSLQHTDGLLLGVYKFQSIGGSSYIPLPKDIVNKRAVVNPHNMDEECFKPRMKLSGQVALDQHKLICGEHKPILPVMPETGSKLKFDACGKMQRHPIYADLEAILEKMDEKKGQNTTIIQNHKPMSYGIFVKAADDVLTELLDEFEIPTESLIYRGTKDEPNAAKHFVKTIVGISQRVEKLLKTNKPIIMTAEDVQSHVTCQQCNLCKGGFSAANPKVANHNHLSGKFRQTLCNTCNLKLQVSKFVPCFFHNLSNYDSHFIVTELSYNAKTISVIPNSEEKFISFSKYVSNTFTVRFIDTFRFIASSLLSLASYLHTSDLEKFRKSKKVFNIEDTSLVTRKGVYPYEYTDSWKKLEDEILPEKEQFYNAEYIHAKDAWNHFNCRTFGEYSDLYLKIDVMLLADVFENFRDICMTTYNLDPAYYYTAPGFSFGCMLKYTMVELELLSHYDMLLMFEKGIRGGLVQASMRYAKANNYTVPDYNRIKGHSWIIYQDCNNLYGWAMSQYKPHSGFQWKEPTLDGLEELTDTSDIGRVYELDIAYPEHLHVDHNDLPFFPNNGVLPGSKVNTLIFFLFILFIIFFVLFMLRVHRILQFEQSRWLAKYINLNIEMRMKAANDFEKDFYKLMNNAVFDKTMESMRRRIDIELVSYEKRTQKLINKTTFKHCTSYNENLCAVSLGNKIIYYIGKSSLGAI</sequence>
<name>A0A5E4NQP4_9HEMI</name>
<reference evidence="2 3" key="1">
    <citation type="submission" date="2019-08" db="EMBL/GenBank/DDBJ databases">
        <authorList>
            <person name="Alioto T."/>
            <person name="Alioto T."/>
            <person name="Gomez Garrido J."/>
        </authorList>
    </citation>
    <scope>NUCLEOTIDE SEQUENCE [LARGE SCALE GENOMIC DNA]</scope>
</reference>
<dbReference type="InterPro" id="IPR044925">
    <property type="entry name" value="His-Me_finger_sf"/>
</dbReference>
<dbReference type="PANTHER" id="PTHR31511">
    <property type="entry name" value="PROTEIN CBG23764"/>
    <property type="match status" value="1"/>
</dbReference>
<dbReference type="AlphaFoldDB" id="A0A5E4NQP4"/>
<keyword evidence="1" id="KW-0472">Membrane</keyword>
<gene>
    <name evidence="2" type="ORF">CINCED_3A000366</name>
</gene>
<protein>
    <submittedName>
        <fullName evidence="2">Ribonuclease H-like domain</fullName>
    </submittedName>
</protein>
<dbReference type="Gene3D" id="3.40.1800.10">
    <property type="entry name" value="His-Me finger endonucleases"/>
    <property type="match status" value="1"/>
</dbReference>
<accession>A0A5E4NQP4</accession>
<dbReference type="SUPFAM" id="SSF56672">
    <property type="entry name" value="DNA/RNA polymerases"/>
    <property type="match status" value="1"/>
</dbReference>
<dbReference type="SUPFAM" id="SSF53098">
    <property type="entry name" value="Ribonuclease H-like"/>
    <property type="match status" value="1"/>
</dbReference>
<dbReference type="GO" id="GO:0071897">
    <property type="term" value="P:DNA biosynthetic process"/>
    <property type="evidence" value="ECO:0007669"/>
    <property type="project" value="UniProtKB-ARBA"/>
</dbReference>
<organism evidence="2 3">
    <name type="scientific">Cinara cedri</name>
    <dbReference type="NCBI Taxonomy" id="506608"/>
    <lineage>
        <taxon>Eukaryota</taxon>
        <taxon>Metazoa</taxon>
        <taxon>Ecdysozoa</taxon>
        <taxon>Arthropoda</taxon>
        <taxon>Hexapoda</taxon>
        <taxon>Insecta</taxon>
        <taxon>Pterygota</taxon>
        <taxon>Neoptera</taxon>
        <taxon>Paraneoptera</taxon>
        <taxon>Hemiptera</taxon>
        <taxon>Sternorrhyncha</taxon>
        <taxon>Aphidomorpha</taxon>
        <taxon>Aphidoidea</taxon>
        <taxon>Aphididae</taxon>
        <taxon>Lachninae</taxon>
        <taxon>Cinara</taxon>
    </lineage>
</organism>
<proteinExistence type="predicted"/>
<dbReference type="InterPro" id="IPR038563">
    <property type="entry name" value="Endonuclease_7_sf"/>
</dbReference>
<feature type="transmembrane region" description="Helical" evidence="1">
    <location>
        <begin position="748"/>
        <end position="767"/>
    </location>
</feature>
<dbReference type="OrthoDB" id="414982at2759"/>
<keyword evidence="1" id="KW-0812">Transmembrane</keyword>
<dbReference type="EMBL" id="CABPRJ010002386">
    <property type="protein sequence ID" value="VVC44761.1"/>
    <property type="molecule type" value="Genomic_DNA"/>
</dbReference>
<evidence type="ECO:0000256" key="1">
    <source>
        <dbReference type="SAM" id="Phobius"/>
    </source>
</evidence>